<dbReference type="EMBL" id="LAZR01010570">
    <property type="protein sequence ID" value="KKM66246.1"/>
    <property type="molecule type" value="Genomic_DNA"/>
</dbReference>
<feature type="region of interest" description="Disordered" evidence="1">
    <location>
        <begin position="148"/>
        <end position="181"/>
    </location>
</feature>
<evidence type="ECO:0000313" key="2">
    <source>
        <dbReference type="EMBL" id="KKM66246.1"/>
    </source>
</evidence>
<proteinExistence type="predicted"/>
<sequence>MTGELSLTVLSLSPLLKNALTGKTEHRFPEHGPSYTVEGPWEPWNASDEAREEARVWLEAIGDIERPLGRGACDAAIVELGNAVSMPKMSKDEAKGRLRVYHSALADLPGIIVLEGLKEAIKTCKWFPSVAELREIMEPKAKELRLRTERARSLPCKPEPRPKLAAPKLKGFGDMTKAEKD</sequence>
<feature type="non-terminal residue" evidence="2">
    <location>
        <position position="181"/>
    </location>
</feature>
<feature type="compositionally biased region" description="Basic and acidic residues" evidence="1">
    <location>
        <begin position="148"/>
        <end position="162"/>
    </location>
</feature>
<protein>
    <submittedName>
        <fullName evidence="2">Uncharacterized protein</fullName>
    </submittedName>
</protein>
<accession>A0A0F9JUU8</accession>
<evidence type="ECO:0000256" key="1">
    <source>
        <dbReference type="SAM" id="MobiDB-lite"/>
    </source>
</evidence>
<dbReference type="AlphaFoldDB" id="A0A0F9JUU8"/>
<comment type="caution">
    <text evidence="2">The sequence shown here is derived from an EMBL/GenBank/DDBJ whole genome shotgun (WGS) entry which is preliminary data.</text>
</comment>
<organism evidence="2">
    <name type="scientific">marine sediment metagenome</name>
    <dbReference type="NCBI Taxonomy" id="412755"/>
    <lineage>
        <taxon>unclassified sequences</taxon>
        <taxon>metagenomes</taxon>
        <taxon>ecological metagenomes</taxon>
    </lineage>
</organism>
<gene>
    <name evidence="2" type="ORF">LCGC14_1483030</name>
</gene>
<name>A0A0F9JUU8_9ZZZZ</name>
<reference evidence="2" key="1">
    <citation type="journal article" date="2015" name="Nature">
        <title>Complex archaea that bridge the gap between prokaryotes and eukaryotes.</title>
        <authorList>
            <person name="Spang A."/>
            <person name="Saw J.H."/>
            <person name="Jorgensen S.L."/>
            <person name="Zaremba-Niedzwiedzka K."/>
            <person name="Martijn J."/>
            <person name="Lind A.E."/>
            <person name="van Eijk R."/>
            <person name="Schleper C."/>
            <person name="Guy L."/>
            <person name="Ettema T.J."/>
        </authorList>
    </citation>
    <scope>NUCLEOTIDE SEQUENCE</scope>
</reference>